<comment type="function">
    <text evidence="5">Serine protease inhibitor that inhibits trypsin at a molar ratio of 1:1.</text>
</comment>
<comment type="similarity">
    <text evidence="4">Belongs to the venom Kunitz-type family. 01 (intermediate) subfamily.</text>
</comment>
<accession>A0A484B1X2</accession>
<dbReference type="InterPro" id="IPR036880">
    <property type="entry name" value="Kunitz_BPTI_sf"/>
</dbReference>
<comment type="caution">
    <text evidence="9">The sequence shown here is derived from an EMBL/GenBank/DDBJ whole genome shotgun (WGS) entry which is preliminary data.</text>
</comment>
<feature type="region of interest" description="Disordered" evidence="6">
    <location>
        <begin position="115"/>
        <end position="142"/>
    </location>
</feature>
<dbReference type="InterPro" id="IPR002223">
    <property type="entry name" value="Kunitz_BPTI"/>
</dbReference>
<dbReference type="SMART" id="SM00131">
    <property type="entry name" value="KU"/>
    <property type="match status" value="1"/>
</dbReference>
<dbReference type="STRING" id="7232.A0A484B1X2"/>
<dbReference type="CDD" id="cd00109">
    <property type="entry name" value="Kunitz-type"/>
    <property type="match status" value="1"/>
</dbReference>
<evidence type="ECO:0000313" key="10">
    <source>
        <dbReference type="Proteomes" id="UP000295192"/>
    </source>
</evidence>
<feature type="signal peptide" evidence="7">
    <location>
        <begin position="1"/>
        <end position="21"/>
    </location>
</feature>
<dbReference type="InterPro" id="IPR020901">
    <property type="entry name" value="Prtase_inh_Kunz-CS"/>
</dbReference>
<protein>
    <recommendedName>
        <fullName evidence="8">BPTI/Kunitz inhibitor domain-containing protein</fullName>
    </recommendedName>
</protein>
<gene>
    <name evidence="9" type="ORF">AWZ03_010781</name>
</gene>
<keyword evidence="1" id="KW-0646">Protease inhibitor</keyword>
<organism evidence="9 10">
    <name type="scientific">Drosophila navojoa</name>
    <name type="common">Fruit fly</name>
    <dbReference type="NCBI Taxonomy" id="7232"/>
    <lineage>
        <taxon>Eukaryota</taxon>
        <taxon>Metazoa</taxon>
        <taxon>Ecdysozoa</taxon>
        <taxon>Arthropoda</taxon>
        <taxon>Hexapoda</taxon>
        <taxon>Insecta</taxon>
        <taxon>Pterygota</taxon>
        <taxon>Neoptera</taxon>
        <taxon>Endopterygota</taxon>
        <taxon>Diptera</taxon>
        <taxon>Brachycera</taxon>
        <taxon>Muscomorpha</taxon>
        <taxon>Ephydroidea</taxon>
        <taxon>Drosophilidae</taxon>
        <taxon>Drosophila</taxon>
    </lineage>
</organism>
<dbReference type="OMA" id="VDTQACE"/>
<dbReference type="EMBL" id="LSRL02000197">
    <property type="protein sequence ID" value="TDG42806.1"/>
    <property type="molecule type" value="Genomic_DNA"/>
</dbReference>
<feature type="chain" id="PRO_5019863364" description="BPTI/Kunitz inhibitor domain-containing protein" evidence="7">
    <location>
        <begin position="22"/>
        <end position="142"/>
    </location>
</feature>
<dbReference type="GO" id="GO:0004867">
    <property type="term" value="F:serine-type endopeptidase inhibitor activity"/>
    <property type="evidence" value="ECO:0007669"/>
    <property type="project" value="UniProtKB-KW"/>
</dbReference>
<proteinExistence type="inferred from homology"/>
<evidence type="ECO:0000259" key="8">
    <source>
        <dbReference type="PROSITE" id="PS50279"/>
    </source>
</evidence>
<name>A0A484B1X2_DRONA</name>
<evidence type="ECO:0000256" key="1">
    <source>
        <dbReference type="ARBA" id="ARBA00022690"/>
    </source>
</evidence>
<dbReference type="PROSITE" id="PS00280">
    <property type="entry name" value="BPTI_KUNITZ_1"/>
    <property type="match status" value="1"/>
</dbReference>
<dbReference type="Pfam" id="PF00014">
    <property type="entry name" value="Kunitz_BPTI"/>
    <property type="match status" value="1"/>
</dbReference>
<evidence type="ECO:0000256" key="7">
    <source>
        <dbReference type="SAM" id="SignalP"/>
    </source>
</evidence>
<dbReference type="OrthoDB" id="4473401at2759"/>
<evidence type="ECO:0000256" key="5">
    <source>
        <dbReference type="ARBA" id="ARBA00093388"/>
    </source>
</evidence>
<keyword evidence="3" id="KW-1015">Disulfide bond</keyword>
<dbReference type="AlphaFoldDB" id="A0A484B1X2"/>
<evidence type="ECO:0000313" key="9">
    <source>
        <dbReference type="EMBL" id="TDG42806.1"/>
    </source>
</evidence>
<dbReference type="FunFam" id="4.10.410.10:FF:000020">
    <property type="entry name" value="Collagen, type VI, alpha 3"/>
    <property type="match status" value="1"/>
</dbReference>
<reference evidence="9 10" key="1">
    <citation type="journal article" date="2019" name="J. Hered.">
        <title>An Improved Genome Assembly for Drosophila navojoa, the Basal Species in the mojavensis Cluster.</title>
        <authorList>
            <person name="Vanderlinde T."/>
            <person name="Dupim E.G."/>
            <person name="Nazario-Yepiz N.O."/>
            <person name="Carvalho A.B."/>
        </authorList>
    </citation>
    <scope>NUCLEOTIDE SEQUENCE [LARGE SCALE GENOMIC DNA]</scope>
    <source>
        <strain evidence="9">Navoj_Jal97</strain>
        <tissue evidence="9">Whole organism</tissue>
    </source>
</reference>
<dbReference type="PROSITE" id="PS50279">
    <property type="entry name" value="BPTI_KUNITZ_2"/>
    <property type="match status" value="1"/>
</dbReference>
<evidence type="ECO:0000256" key="6">
    <source>
        <dbReference type="SAM" id="MobiDB-lite"/>
    </source>
</evidence>
<sequence length="142" mass="15196">MCSKLSIIALTVLLGAMCVHSAVVDQSQLVVEKQEPEGQTTQPPAVDEASVPEQCHQPKVTGRCFALFYRFAYNLDTHACEEFIYGGCGGNSNNFNSKAECEKLCLGKAEAPAETLASATEQSTEQTTQSQQSAETTISTVA</sequence>
<dbReference type="Proteomes" id="UP000295192">
    <property type="component" value="Unassembled WGS sequence"/>
</dbReference>
<evidence type="ECO:0000256" key="3">
    <source>
        <dbReference type="ARBA" id="ARBA00023157"/>
    </source>
</evidence>
<evidence type="ECO:0000256" key="2">
    <source>
        <dbReference type="ARBA" id="ARBA00022900"/>
    </source>
</evidence>
<evidence type="ECO:0000256" key="4">
    <source>
        <dbReference type="ARBA" id="ARBA00049646"/>
    </source>
</evidence>
<keyword evidence="2" id="KW-0722">Serine protease inhibitor</keyword>
<keyword evidence="7" id="KW-0732">Signal</keyword>
<feature type="compositionally biased region" description="Low complexity" evidence="6">
    <location>
        <begin position="117"/>
        <end position="142"/>
    </location>
</feature>
<dbReference type="Gene3D" id="4.10.410.10">
    <property type="entry name" value="Pancreatic trypsin inhibitor Kunitz domain"/>
    <property type="match status" value="1"/>
</dbReference>
<keyword evidence="10" id="KW-1185">Reference proteome</keyword>
<dbReference type="PRINTS" id="PR00759">
    <property type="entry name" value="BASICPTASE"/>
</dbReference>
<dbReference type="PANTHER" id="PTHR47247:SF1">
    <property type="entry name" value="KUNITZ-TYPE PROTEASE INHIBITOR 2"/>
    <property type="match status" value="1"/>
</dbReference>
<dbReference type="SUPFAM" id="SSF57362">
    <property type="entry name" value="BPTI-like"/>
    <property type="match status" value="1"/>
</dbReference>
<dbReference type="PANTHER" id="PTHR47247">
    <property type="entry name" value="KUNITZ-TYPE PROTEASE INHIBITOR 2"/>
    <property type="match status" value="1"/>
</dbReference>
<feature type="domain" description="BPTI/Kunitz inhibitor" evidence="8">
    <location>
        <begin position="55"/>
        <end position="105"/>
    </location>
</feature>